<protein>
    <submittedName>
        <fullName evidence="3">PEPxxWA-CTERM sorting domain-containing protein</fullName>
    </submittedName>
</protein>
<organism evidence="3 4">
    <name type="scientific">Sphingomonas horti</name>
    <dbReference type="NCBI Taxonomy" id="2682842"/>
    <lineage>
        <taxon>Bacteria</taxon>
        <taxon>Pseudomonadati</taxon>
        <taxon>Pseudomonadota</taxon>
        <taxon>Alphaproteobacteria</taxon>
        <taxon>Sphingomonadales</taxon>
        <taxon>Sphingomonadaceae</taxon>
        <taxon>Sphingomonas</taxon>
    </lineage>
</organism>
<dbReference type="InterPro" id="IPR013424">
    <property type="entry name" value="Ice-binding_C"/>
</dbReference>
<dbReference type="RefSeq" id="WP_157028149.1">
    <property type="nucleotide sequence ID" value="NZ_WQMS01000016.1"/>
</dbReference>
<dbReference type="EMBL" id="WQMS01000016">
    <property type="protein sequence ID" value="MVO79236.1"/>
    <property type="molecule type" value="Genomic_DNA"/>
</dbReference>
<evidence type="ECO:0000313" key="3">
    <source>
        <dbReference type="EMBL" id="MVO79236.1"/>
    </source>
</evidence>
<dbReference type="Pfam" id="PF07589">
    <property type="entry name" value="PEP-CTERM"/>
    <property type="match status" value="1"/>
</dbReference>
<feature type="domain" description="Ice-binding protein C-terminal" evidence="2">
    <location>
        <begin position="177"/>
        <end position="202"/>
    </location>
</feature>
<evidence type="ECO:0000313" key="4">
    <source>
        <dbReference type="Proteomes" id="UP000441389"/>
    </source>
</evidence>
<evidence type="ECO:0000256" key="1">
    <source>
        <dbReference type="SAM" id="SignalP"/>
    </source>
</evidence>
<reference evidence="3 4" key="1">
    <citation type="submission" date="2019-12" db="EMBL/GenBank/DDBJ databases">
        <authorList>
            <person name="Huq M.A."/>
        </authorList>
    </citation>
    <scope>NUCLEOTIDE SEQUENCE [LARGE SCALE GENOMIC DNA]</scope>
    <source>
        <strain evidence="3 4">MAH-20</strain>
    </source>
</reference>
<name>A0A6I4J4H5_9SPHN</name>
<keyword evidence="4" id="KW-1185">Reference proteome</keyword>
<evidence type="ECO:0000259" key="2">
    <source>
        <dbReference type="Pfam" id="PF07589"/>
    </source>
</evidence>
<comment type="caution">
    <text evidence="3">The sequence shown here is derived from an EMBL/GenBank/DDBJ whole genome shotgun (WGS) entry which is preliminary data.</text>
</comment>
<keyword evidence="1" id="KW-0732">Signal</keyword>
<dbReference type="NCBIfam" id="NF035944">
    <property type="entry name" value="PEPxxWA-CTERM"/>
    <property type="match status" value="1"/>
</dbReference>
<gene>
    <name evidence="3" type="ORF">GON01_14990</name>
</gene>
<dbReference type="NCBIfam" id="TIGR02595">
    <property type="entry name" value="PEP_CTERM"/>
    <property type="match status" value="1"/>
</dbReference>
<dbReference type="AlphaFoldDB" id="A0A6I4J4H5"/>
<feature type="chain" id="PRO_5026143514" evidence="1">
    <location>
        <begin position="22"/>
        <end position="208"/>
    </location>
</feature>
<sequence>MTRNLLIGTAMLFALAAPAAAANYTFNVIYSGGGMASLAAGSDDPTTTGLVAGDTFTYRLTAAGAGEWTTLQAGSIFPFFALTIGNSGTRTLDFNLNLNNNGSSVFNHSEMGAGNSFAHLGTNTVSFGAGMVWDEYELSGTLLTSTTATTNPSGLLPWPGQGPEQYQPTFIAFNANAVPEPASWALMILGFGAVGMGMRAGRARVRFA</sequence>
<accession>A0A6I4J4H5</accession>
<dbReference type="Proteomes" id="UP000441389">
    <property type="component" value="Unassembled WGS sequence"/>
</dbReference>
<feature type="signal peptide" evidence="1">
    <location>
        <begin position="1"/>
        <end position="21"/>
    </location>
</feature>
<proteinExistence type="predicted"/>